<evidence type="ECO:0008006" key="4">
    <source>
        <dbReference type="Google" id="ProtNLM"/>
    </source>
</evidence>
<dbReference type="GO" id="GO:0009234">
    <property type="term" value="P:menaquinone biosynthetic process"/>
    <property type="evidence" value="ECO:0007669"/>
    <property type="project" value="UniProtKB-KW"/>
</dbReference>
<organism evidence="3">
    <name type="scientific">mine drainage metagenome</name>
    <dbReference type="NCBI Taxonomy" id="410659"/>
    <lineage>
        <taxon>unclassified sequences</taxon>
        <taxon>metagenomes</taxon>
        <taxon>ecological metagenomes</taxon>
    </lineage>
</organism>
<dbReference type="InterPro" id="IPR003773">
    <property type="entry name" value="Menaquinone_biosynth"/>
</dbReference>
<proteinExistence type="inferred from homology"/>
<evidence type="ECO:0000313" key="3">
    <source>
        <dbReference type="EMBL" id="CBH75308.1"/>
    </source>
</evidence>
<keyword evidence="1" id="KW-0474">Menaquinone biosynthesis</keyword>
<name>E6PFS1_9ZZZZ</name>
<evidence type="ECO:0000256" key="2">
    <source>
        <dbReference type="ARBA" id="ARBA00023239"/>
    </source>
</evidence>
<dbReference type="CDD" id="cd13634">
    <property type="entry name" value="PBP2_Sco4506"/>
    <property type="match status" value="1"/>
</dbReference>
<dbReference type="Pfam" id="PF02621">
    <property type="entry name" value="VitK2_biosynth"/>
    <property type="match status" value="1"/>
</dbReference>
<reference evidence="3" key="1">
    <citation type="submission" date="2009-10" db="EMBL/GenBank/DDBJ databases">
        <title>Diversity of trophic interactions inside an arsenic-rich microbial ecosystem.</title>
        <authorList>
            <person name="Bertin P.N."/>
            <person name="Heinrich-Salmeron A."/>
            <person name="Pelletier E."/>
            <person name="Goulhen-Chollet F."/>
            <person name="Arsene-Ploetze F."/>
            <person name="Gallien S."/>
            <person name="Calteau A."/>
            <person name="Vallenet D."/>
            <person name="Casiot C."/>
            <person name="Chane-Woon-Ming B."/>
            <person name="Giloteaux L."/>
            <person name="Barakat M."/>
            <person name="Bonnefoy V."/>
            <person name="Bruneel O."/>
            <person name="Chandler M."/>
            <person name="Cleiss J."/>
            <person name="Duran R."/>
            <person name="Elbaz-Poulichet F."/>
            <person name="Fonknechten N."/>
            <person name="Lauga B."/>
            <person name="Mornico D."/>
            <person name="Ortet P."/>
            <person name="Schaeffer C."/>
            <person name="Siguier P."/>
            <person name="Alexander Thil Smith A."/>
            <person name="Van Dorsselaer A."/>
            <person name="Weissenbach J."/>
            <person name="Medigue C."/>
            <person name="Le Paslier D."/>
        </authorList>
    </citation>
    <scope>NUCLEOTIDE SEQUENCE</scope>
</reference>
<gene>
    <name evidence="3" type="ORF">CARN1_1325</name>
</gene>
<comment type="caution">
    <text evidence="3">The sequence shown here is derived from an EMBL/GenBank/DDBJ whole genome shotgun (WGS) entry which is preliminary data.</text>
</comment>
<dbReference type="AlphaFoldDB" id="E6PFS1"/>
<dbReference type="SUPFAM" id="SSF53850">
    <property type="entry name" value="Periplasmic binding protein-like II"/>
    <property type="match status" value="1"/>
</dbReference>
<dbReference type="GO" id="GO:0016829">
    <property type="term" value="F:lyase activity"/>
    <property type="evidence" value="ECO:0007669"/>
    <property type="project" value="UniProtKB-KW"/>
</dbReference>
<accession>E6PFS1</accession>
<dbReference type="Gene3D" id="3.40.190.10">
    <property type="entry name" value="Periplasmic binding protein-like II"/>
    <property type="match status" value="2"/>
</dbReference>
<dbReference type="InterPro" id="IPR030868">
    <property type="entry name" value="MqnA"/>
</dbReference>
<dbReference type="PANTHER" id="PTHR37690:SF1">
    <property type="entry name" value="CHORISMATE DEHYDRATASE"/>
    <property type="match status" value="1"/>
</dbReference>
<dbReference type="EMBL" id="CABL01000008">
    <property type="protein sequence ID" value="CBH75308.1"/>
    <property type="molecule type" value="Genomic_DNA"/>
</dbReference>
<dbReference type="HAMAP" id="MF_00995">
    <property type="entry name" value="MqnA"/>
    <property type="match status" value="1"/>
</dbReference>
<sequence length="277" mass="30834">MLKCGRIRYTNDLPIFAAFDEGVIQYPGTLHEDVPTRLNAMLLSGELDLAPISAFAWARNADRLALLPDLCIGARDEVVSVVLVSQTPPALLDNTQIFVTQESASGRNLLRVLLERRYCIAPSYVEDAAPIDRARRGFPALLIGDGAIDAIEEFPRSQVYDLGTLWHEWTGQQTVFAVWAARREIVDERNEEVRACMDALTDALTWSKRNMATVIAAAQRRFVRAPGFYEDYYEKLNFTFHAAARSGLAAYCRELYAIGAIPQAPLVAPEVTDAIAR</sequence>
<keyword evidence="2" id="KW-0456">Lyase</keyword>
<dbReference type="PANTHER" id="PTHR37690">
    <property type="entry name" value="CHORISMATE DEHYDRATASE"/>
    <property type="match status" value="1"/>
</dbReference>
<protein>
    <recommendedName>
        <fullName evidence="4">Chorismate dehydratase</fullName>
    </recommendedName>
</protein>
<evidence type="ECO:0000256" key="1">
    <source>
        <dbReference type="ARBA" id="ARBA00022428"/>
    </source>
</evidence>